<evidence type="ECO:0000256" key="6">
    <source>
        <dbReference type="SAM" id="Phobius"/>
    </source>
</evidence>
<dbReference type="Proteomes" id="UP000249577">
    <property type="component" value="Unassembled WGS sequence"/>
</dbReference>
<dbReference type="InterPro" id="IPR000620">
    <property type="entry name" value="EamA_dom"/>
</dbReference>
<evidence type="ECO:0000259" key="7">
    <source>
        <dbReference type="Pfam" id="PF00892"/>
    </source>
</evidence>
<dbReference type="GO" id="GO:0005886">
    <property type="term" value="C:plasma membrane"/>
    <property type="evidence" value="ECO:0007669"/>
    <property type="project" value="UniProtKB-SubCell"/>
</dbReference>
<feature type="transmembrane region" description="Helical" evidence="6">
    <location>
        <begin position="183"/>
        <end position="203"/>
    </location>
</feature>
<feature type="domain" description="EamA" evidence="7">
    <location>
        <begin position="154"/>
        <end position="288"/>
    </location>
</feature>
<organism evidence="8 9">
    <name type="scientific">Ancylobacter novellus</name>
    <name type="common">Thiobacillus novellus</name>
    <dbReference type="NCBI Taxonomy" id="921"/>
    <lineage>
        <taxon>Bacteria</taxon>
        <taxon>Pseudomonadati</taxon>
        <taxon>Pseudomonadota</taxon>
        <taxon>Alphaproteobacteria</taxon>
        <taxon>Hyphomicrobiales</taxon>
        <taxon>Xanthobacteraceae</taxon>
        <taxon>Ancylobacter</taxon>
    </lineage>
</organism>
<evidence type="ECO:0000256" key="3">
    <source>
        <dbReference type="ARBA" id="ARBA00022692"/>
    </source>
</evidence>
<reference evidence="8 9" key="1">
    <citation type="submission" date="2017-08" db="EMBL/GenBank/DDBJ databases">
        <title>Infants hospitalized years apart are colonized by the same room-sourced microbial strains.</title>
        <authorList>
            <person name="Brooks B."/>
            <person name="Olm M.R."/>
            <person name="Firek B.A."/>
            <person name="Baker R."/>
            <person name="Thomas B.C."/>
            <person name="Morowitz M.J."/>
            <person name="Banfield J.F."/>
        </authorList>
    </citation>
    <scope>NUCLEOTIDE SEQUENCE [LARGE SCALE GENOMIC DNA]</scope>
    <source>
        <strain evidence="8">S2_005_003_R2_43</strain>
    </source>
</reference>
<keyword evidence="5 6" id="KW-0472">Membrane</keyword>
<gene>
    <name evidence="8" type="ORF">DI565_13710</name>
</gene>
<feature type="transmembrane region" description="Helical" evidence="6">
    <location>
        <begin position="69"/>
        <end position="94"/>
    </location>
</feature>
<dbReference type="EMBL" id="QFPN01000007">
    <property type="protein sequence ID" value="PZQ13745.1"/>
    <property type="molecule type" value="Genomic_DNA"/>
</dbReference>
<proteinExistence type="predicted"/>
<feature type="domain" description="EamA" evidence="7">
    <location>
        <begin position="9"/>
        <end position="140"/>
    </location>
</feature>
<feature type="transmembrane region" description="Helical" evidence="6">
    <location>
        <begin position="153"/>
        <end position="171"/>
    </location>
</feature>
<feature type="transmembrane region" description="Helical" evidence="6">
    <location>
        <begin position="215"/>
        <end position="238"/>
    </location>
</feature>
<comment type="subcellular location">
    <subcellularLocation>
        <location evidence="1">Cell membrane</location>
        <topology evidence="1">Multi-pass membrane protein</topology>
    </subcellularLocation>
</comment>
<comment type="caution">
    <text evidence="8">The sequence shown here is derived from an EMBL/GenBank/DDBJ whole genome shotgun (WGS) entry which is preliminary data.</text>
</comment>
<dbReference type="PANTHER" id="PTHR32322">
    <property type="entry name" value="INNER MEMBRANE TRANSPORTER"/>
    <property type="match status" value="1"/>
</dbReference>
<evidence type="ECO:0000256" key="5">
    <source>
        <dbReference type="ARBA" id="ARBA00023136"/>
    </source>
</evidence>
<protein>
    <submittedName>
        <fullName evidence="8">EamA family transporter</fullName>
    </submittedName>
</protein>
<name>A0A2W5KFZ7_ANCNO</name>
<evidence type="ECO:0000313" key="9">
    <source>
        <dbReference type="Proteomes" id="UP000249577"/>
    </source>
</evidence>
<keyword evidence="3 6" id="KW-0812">Transmembrane</keyword>
<dbReference type="Pfam" id="PF00892">
    <property type="entry name" value="EamA"/>
    <property type="match status" value="2"/>
</dbReference>
<dbReference type="InterPro" id="IPR037185">
    <property type="entry name" value="EmrE-like"/>
</dbReference>
<feature type="transmembrane region" description="Helical" evidence="6">
    <location>
        <begin position="245"/>
        <end position="264"/>
    </location>
</feature>
<keyword evidence="2" id="KW-1003">Cell membrane</keyword>
<dbReference type="PANTHER" id="PTHR32322:SF18">
    <property type="entry name" value="S-ADENOSYLMETHIONINE_S-ADENOSYLHOMOCYSTEINE TRANSPORTER"/>
    <property type="match status" value="1"/>
</dbReference>
<sequence length="301" mass="31158">MGTGADRVGLACLLFATVGWGLNWPIIKLLLRDWPPLFARGSAGLFAAAALFAYAAMKRDRLAVPRGSRLRLCWLSFTNVFAFMGFSAIALIWLTPGEGALLVYTMPIWATLLAWPVAGVRPDGRTILALALCVAGSAALFAESATSLQTDKWPGAALALAAAVLLALGTVSSRGPLDMPPVVSTAWQVLLGSAPMVALALVFDPPELGRLSGVGFAAWAYMATIPMGLCYLTWFAAVGRLSAPVAAIGSLLVPVVGVLASAPVLGAPLAGRELAGLVLTLSGLLLVLTRRRAAGAARPAD</sequence>
<dbReference type="SUPFAM" id="SSF103481">
    <property type="entry name" value="Multidrug resistance efflux transporter EmrE"/>
    <property type="match status" value="2"/>
</dbReference>
<accession>A0A2W5KFZ7</accession>
<evidence type="ECO:0000256" key="4">
    <source>
        <dbReference type="ARBA" id="ARBA00022989"/>
    </source>
</evidence>
<dbReference type="AlphaFoldDB" id="A0A2W5KFZ7"/>
<feature type="transmembrane region" description="Helical" evidence="6">
    <location>
        <begin position="127"/>
        <end position="147"/>
    </location>
</feature>
<dbReference type="InterPro" id="IPR050638">
    <property type="entry name" value="AA-Vitamin_Transporters"/>
</dbReference>
<keyword evidence="4 6" id="KW-1133">Transmembrane helix</keyword>
<feature type="transmembrane region" description="Helical" evidence="6">
    <location>
        <begin position="37"/>
        <end position="57"/>
    </location>
</feature>
<evidence type="ECO:0000256" key="1">
    <source>
        <dbReference type="ARBA" id="ARBA00004651"/>
    </source>
</evidence>
<feature type="transmembrane region" description="Helical" evidence="6">
    <location>
        <begin position="100"/>
        <end position="120"/>
    </location>
</feature>
<feature type="transmembrane region" description="Helical" evidence="6">
    <location>
        <begin position="270"/>
        <end position="288"/>
    </location>
</feature>
<evidence type="ECO:0000256" key="2">
    <source>
        <dbReference type="ARBA" id="ARBA00022475"/>
    </source>
</evidence>
<evidence type="ECO:0000313" key="8">
    <source>
        <dbReference type="EMBL" id="PZQ13745.1"/>
    </source>
</evidence>